<dbReference type="EMBL" id="JAFLCK010000006">
    <property type="protein sequence ID" value="MBN8659939.1"/>
    <property type="molecule type" value="Genomic_DNA"/>
</dbReference>
<evidence type="ECO:0000256" key="2">
    <source>
        <dbReference type="ARBA" id="ARBA00008053"/>
    </source>
</evidence>
<dbReference type="PANTHER" id="PTHR35791:SF1">
    <property type="entry name" value="UPF0754 MEMBRANE PROTEIN YHEB"/>
    <property type="match status" value="1"/>
</dbReference>
<organism evidence="7 8">
    <name type="scientific">Candidatus Obscuribacter phosphatis</name>
    <dbReference type="NCBI Taxonomy" id="1906157"/>
    <lineage>
        <taxon>Bacteria</taxon>
        <taxon>Bacillati</taxon>
        <taxon>Candidatus Melainabacteria</taxon>
        <taxon>Candidatus Obscuribacterales</taxon>
        <taxon>Candidatus Obscuribacteraceae</taxon>
        <taxon>Candidatus Obscuribacter</taxon>
    </lineage>
</organism>
<dbReference type="InterPro" id="IPR007383">
    <property type="entry name" value="DUF445"/>
</dbReference>
<dbReference type="Pfam" id="PF04286">
    <property type="entry name" value="DUF445"/>
    <property type="match status" value="1"/>
</dbReference>
<reference evidence="7" key="1">
    <citation type="submission" date="2021-02" db="EMBL/GenBank/DDBJ databases">
        <title>Genome-Resolved Metagenomics of a Microbial Community Performing Photosynthetic Biological Nutrient Removal.</title>
        <authorList>
            <person name="Mcdaniel E.A."/>
        </authorList>
    </citation>
    <scope>NUCLEOTIDE SEQUENCE</scope>
    <source>
        <strain evidence="7">UWPOB_OBS1</strain>
    </source>
</reference>
<comment type="caution">
    <text evidence="7">The sequence shown here is derived from an EMBL/GenBank/DDBJ whole genome shotgun (WGS) entry which is preliminary data.</text>
</comment>
<name>A0A8J7P736_9BACT</name>
<keyword evidence="3 6" id="KW-0812">Transmembrane</keyword>
<keyword evidence="5 6" id="KW-0472">Membrane</keyword>
<sequence length="425" mass="47673">MEFHWAALFQSQEAILWKVVVPPILYFAHGYLATWMAVAALFRPYNAYFIPGTKIQIPLTPGIFPKRRAKLAQAVAGTVTDTLLTPHDIKAQVENLLTEDNIRLTIGLLVDSVLKEFRDTTKLHRLASDIAELSPTLLEHFVTSSIESLQAGTDKKVATVCEKVFDQVVLTTRISLEQANEFASRILEAFATPPKVRAAMISILSPSNISSLEESISAHASGPYKLLAKIIGVKRVCYEWRNFLEKEPEEADKIIADMTKRFGIKDQLALQIANFELRSLPLQTVNKFKANMVMFVETFLVEHKDDIVAAVRKIEGEAMSSVRQAIVGFNPEDIPEAWLERAKQDLSQFLLSYLKRELGELLEQAIPKLGMYNVIAQKIDLFSAQQLENLIKKICKQELQALEWFGGFIGLGLGFFQIVVNAIAP</sequence>
<evidence type="ECO:0000256" key="1">
    <source>
        <dbReference type="ARBA" id="ARBA00004308"/>
    </source>
</evidence>
<protein>
    <submittedName>
        <fullName evidence="7">DUF445 family protein</fullName>
    </submittedName>
</protein>
<accession>A0A8J7P736</accession>
<evidence type="ECO:0000313" key="7">
    <source>
        <dbReference type="EMBL" id="MBN8659939.1"/>
    </source>
</evidence>
<feature type="transmembrane region" description="Helical" evidence="6">
    <location>
        <begin position="401"/>
        <end position="424"/>
    </location>
</feature>
<evidence type="ECO:0000256" key="5">
    <source>
        <dbReference type="ARBA" id="ARBA00023136"/>
    </source>
</evidence>
<keyword evidence="4 6" id="KW-1133">Transmembrane helix</keyword>
<comment type="subcellular location">
    <subcellularLocation>
        <location evidence="1">Endomembrane system</location>
    </subcellularLocation>
</comment>
<feature type="transmembrane region" description="Helical" evidence="6">
    <location>
        <begin position="20"/>
        <end position="42"/>
    </location>
</feature>
<dbReference type="GO" id="GO:0012505">
    <property type="term" value="C:endomembrane system"/>
    <property type="evidence" value="ECO:0007669"/>
    <property type="project" value="UniProtKB-SubCell"/>
</dbReference>
<evidence type="ECO:0000256" key="6">
    <source>
        <dbReference type="SAM" id="Phobius"/>
    </source>
</evidence>
<proteinExistence type="inferred from homology"/>
<comment type="similarity">
    <text evidence="2">Belongs to the UPF0754 family.</text>
</comment>
<evidence type="ECO:0000313" key="8">
    <source>
        <dbReference type="Proteomes" id="UP000664277"/>
    </source>
</evidence>
<gene>
    <name evidence="7" type="ORF">J0M35_06220</name>
</gene>
<evidence type="ECO:0000256" key="3">
    <source>
        <dbReference type="ARBA" id="ARBA00022692"/>
    </source>
</evidence>
<evidence type="ECO:0000256" key="4">
    <source>
        <dbReference type="ARBA" id="ARBA00022989"/>
    </source>
</evidence>
<dbReference type="Proteomes" id="UP000664277">
    <property type="component" value="Unassembled WGS sequence"/>
</dbReference>
<dbReference type="PANTHER" id="PTHR35791">
    <property type="entry name" value="UPF0754 MEMBRANE PROTEIN YHEB"/>
    <property type="match status" value="1"/>
</dbReference>
<dbReference type="AlphaFoldDB" id="A0A8J7P736"/>